<dbReference type="RefSeq" id="WP_418158872.1">
    <property type="nucleotide sequence ID" value="NZ_JBBLZC010000006.1"/>
</dbReference>
<evidence type="ECO:0000313" key="1">
    <source>
        <dbReference type="EMBL" id="MEK0083019.1"/>
    </source>
</evidence>
<proteinExistence type="predicted"/>
<dbReference type="Proteomes" id="UP001375743">
    <property type="component" value="Unassembled WGS sequence"/>
</dbReference>
<evidence type="ECO:0000313" key="2">
    <source>
        <dbReference type="Proteomes" id="UP001375743"/>
    </source>
</evidence>
<organism evidence="1 2">
    <name type="scientific">Benzoatithermus flavus</name>
    <dbReference type="NCBI Taxonomy" id="3108223"/>
    <lineage>
        <taxon>Bacteria</taxon>
        <taxon>Pseudomonadati</taxon>
        <taxon>Pseudomonadota</taxon>
        <taxon>Alphaproteobacteria</taxon>
        <taxon>Geminicoccales</taxon>
        <taxon>Geminicoccaceae</taxon>
        <taxon>Benzoatithermus</taxon>
    </lineage>
</organism>
<keyword evidence="2" id="KW-1185">Reference proteome</keyword>
<sequence>MIELVLLACLLKEPSRCERHYVPTAEHMGLMECAITGQLQIVQWRQEHPDWVVRRWTCSAPRA</sequence>
<accession>A0ABU8XPK7</accession>
<gene>
    <name evidence="1" type="ORF">U1T56_07645</name>
</gene>
<dbReference type="EMBL" id="JBBLZC010000006">
    <property type="protein sequence ID" value="MEK0083019.1"/>
    <property type="molecule type" value="Genomic_DNA"/>
</dbReference>
<name>A0ABU8XPK7_9PROT</name>
<reference evidence="1 2" key="1">
    <citation type="submission" date="2024-01" db="EMBL/GenBank/DDBJ databases">
        <title>Multi-omics insights into the function and evolution of sodium benzoate biodegradation pathways in Benzoatithermus flavus gen. nov., sp. nov. from hot spring.</title>
        <authorList>
            <person name="Hu C.-J."/>
            <person name="Li W.-J."/>
        </authorList>
    </citation>
    <scope>NUCLEOTIDE SEQUENCE [LARGE SCALE GENOMIC DNA]</scope>
    <source>
        <strain evidence="1 2">SYSU G07066</strain>
    </source>
</reference>
<comment type="caution">
    <text evidence="1">The sequence shown here is derived from an EMBL/GenBank/DDBJ whole genome shotgun (WGS) entry which is preliminary data.</text>
</comment>
<protein>
    <submittedName>
        <fullName evidence="1">Uncharacterized protein</fullName>
    </submittedName>
</protein>